<dbReference type="EnsemblMetazoa" id="G24504.2">
    <property type="protein sequence ID" value="G24504.2:cds"/>
    <property type="gene ID" value="G24504"/>
</dbReference>
<keyword evidence="4" id="KW-0813">Transport</keyword>
<feature type="transmembrane region" description="Helical" evidence="12">
    <location>
        <begin position="726"/>
        <end position="750"/>
    </location>
</feature>
<name>A0A8W8KPK1_MAGGI</name>
<evidence type="ECO:0000256" key="1">
    <source>
        <dbReference type="ARBA" id="ARBA00004395"/>
    </source>
</evidence>
<evidence type="ECO:0000256" key="6">
    <source>
        <dbReference type="ARBA" id="ARBA00022927"/>
    </source>
</evidence>
<evidence type="ECO:0000256" key="7">
    <source>
        <dbReference type="ARBA" id="ARBA00022989"/>
    </source>
</evidence>
<evidence type="ECO:0000256" key="9">
    <source>
        <dbReference type="ARBA" id="ARBA00023136"/>
    </source>
</evidence>
<protein>
    <recommendedName>
        <fullName evidence="3">Conserved oligomeric Golgi complex subunit 8</fullName>
    </recommendedName>
    <alternativeName>
        <fullName evidence="10">Component of oligomeric Golgi complex 8</fullName>
    </alternativeName>
</protein>
<feature type="transmembrane region" description="Helical" evidence="12">
    <location>
        <begin position="1081"/>
        <end position="1099"/>
    </location>
</feature>
<dbReference type="AlphaFoldDB" id="A0A8W8KPK1"/>
<dbReference type="SUPFAM" id="SSF74788">
    <property type="entry name" value="Cullin repeat-like"/>
    <property type="match status" value="1"/>
</dbReference>
<organism evidence="14 15">
    <name type="scientific">Magallana gigas</name>
    <name type="common">Pacific oyster</name>
    <name type="synonym">Crassostrea gigas</name>
    <dbReference type="NCBI Taxonomy" id="29159"/>
    <lineage>
        <taxon>Eukaryota</taxon>
        <taxon>Metazoa</taxon>
        <taxon>Spiralia</taxon>
        <taxon>Lophotrochozoa</taxon>
        <taxon>Mollusca</taxon>
        <taxon>Bivalvia</taxon>
        <taxon>Autobranchia</taxon>
        <taxon>Pteriomorphia</taxon>
        <taxon>Ostreida</taxon>
        <taxon>Ostreoidea</taxon>
        <taxon>Ostreidae</taxon>
        <taxon>Magallana</taxon>
    </lineage>
</organism>
<keyword evidence="15" id="KW-1185">Reference proteome</keyword>
<dbReference type="InterPro" id="IPR016159">
    <property type="entry name" value="Cullin_repeat-like_dom_sf"/>
</dbReference>
<keyword evidence="8" id="KW-0333">Golgi apparatus</keyword>
<keyword evidence="5 12" id="KW-0812">Transmembrane</keyword>
<reference evidence="14" key="1">
    <citation type="submission" date="2022-08" db="UniProtKB">
        <authorList>
            <consortium name="EnsemblMetazoa"/>
        </authorList>
    </citation>
    <scope>IDENTIFICATION</scope>
    <source>
        <strain evidence="14">05x7-T-G4-1.051#20</strain>
    </source>
</reference>
<sequence length="1106" mass="123910">MDVEDENILAGIFKDSFPENWQENTDFLQYLSELSSYGVQKLSLEPHSLEEEKNEILQATQNLAFQHYKTFIQTAECSRDIFKDFQIVEKHVGDLLEKLPEFSEECKGVMQKAQEINASRRMNNLTLQRHTQLLEILEMPQLMDTCVRNGYYEEALELAAHVKRLEKKHGNISIIATIVDEVKGSTQLMLNQLIQQLRTNIQLPACLRVIGYIRRMDVFTETELRIKFLQARNTWFQGILDAIPREDPYIHITKTIETSRVHLFDIITQYRAIFSDDDPLLSTKKDDAVSEASLFHGWVVHKISEFLSTLEQDLMMGIGERLDSILGQCMYFGLSFSRVGADFRGLLAPIFQTAAVTGFGNTLNEANKRFELDMQSYNLMAQTNTVGSVPYTAQGNELYPPAILLDYSPLAVYCNHVLSGFNELRLCAPVSVAHAVAEALENSLNGVNNIILSFHRAEETTFDQREQEKFTKFCDVYGETLIPYLSKCLQALFPPQQLSALLGVPVNLIDIKTVVDRIRHLMPVKESVDVLSKPKMENQTQLPAKETEQKAEDLQETDHGVPKPDNEPATEPDTNPSIVLQTSEAENIESDSENQGKVVFTAGSCEHISTNSQQAFNMEDSERTQLLSDHGPDTSPRIVVEVPRGDASADPARKKLRTLQASSTSALDSVEVPNNPQTYISNTHSISLEDSPVDRLKISNIQSLMHLLKGNIGTGILAMPIAVSYAGLWVGSIGILFLGFLATHCMHMLLNSSTHLRRRERKGPVDYADTFHLSLASGPPSLRKLAGAGRVTINIFLMMTQFGFCCVYILFVATNVKQLLHTVWADDPSLKVYIIAIGLLLIPYSLIRNLVHLAPFAMFANVLNAVGLIIIFQYIVRGLPNQNTRPADKSYEKLPLYFGTALFTYEGIGLVLPIENKMRTPESFTGWNGILSVGMVTICSLYSAMGWYGYLKFGDEAKGSVTLNLPTDQLVYQLVLLMFSISLFISFALQLYVPIRIIWPKIQHHLVSKKKKEFGEYALRIILVMFTAIVAIVVPELDLLISLVGALASSSLALVFPPLIEILTYKAPNERLSSLSVIKDISIMVFGVFGCVVGTWVSIDEIRKKL</sequence>
<dbReference type="GO" id="GO:0000139">
    <property type="term" value="C:Golgi membrane"/>
    <property type="evidence" value="ECO:0007669"/>
    <property type="project" value="UniProtKB-SubCell"/>
</dbReference>
<feature type="transmembrane region" description="Helical" evidence="12">
    <location>
        <begin position="970"/>
        <end position="993"/>
    </location>
</feature>
<dbReference type="PANTHER" id="PTHR21311">
    <property type="entry name" value="CONSERVED OLIGOMERIC GOLGI COMPLEX COMPONENT 8"/>
    <property type="match status" value="1"/>
</dbReference>
<feature type="transmembrane region" description="Helical" evidence="12">
    <location>
        <begin position="858"/>
        <end position="876"/>
    </location>
</feature>
<evidence type="ECO:0000256" key="11">
    <source>
        <dbReference type="SAM" id="MobiDB-lite"/>
    </source>
</evidence>
<evidence type="ECO:0000256" key="10">
    <source>
        <dbReference type="ARBA" id="ARBA00031347"/>
    </source>
</evidence>
<feature type="transmembrane region" description="Helical" evidence="12">
    <location>
        <begin position="791"/>
        <end position="812"/>
    </location>
</feature>
<feature type="region of interest" description="Disordered" evidence="11">
    <location>
        <begin position="532"/>
        <end position="577"/>
    </location>
</feature>
<comment type="subcellular location">
    <subcellularLocation>
        <location evidence="1">Golgi apparatus membrane</location>
        <topology evidence="1">Peripheral membrane protein</topology>
    </subcellularLocation>
</comment>
<feature type="region of interest" description="Disordered" evidence="11">
    <location>
        <begin position="620"/>
        <end position="651"/>
    </location>
</feature>
<feature type="transmembrane region" description="Helical" evidence="12">
    <location>
        <begin position="832"/>
        <end position="851"/>
    </location>
</feature>
<evidence type="ECO:0000256" key="4">
    <source>
        <dbReference type="ARBA" id="ARBA00022448"/>
    </source>
</evidence>
<feature type="domain" description="Amino acid transporter transmembrane" evidence="13">
    <location>
        <begin position="697"/>
        <end position="1099"/>
    </location>
</feature>
<evidence type="ECO:0000313" key="15">
    <source>
        <dbReference type="Proteomes" id="UP000005408"/>
    </source>
</evidence>
<evidence type="ECO:0000256" key="12">
    <source>
        <dbReference type="SAM" id="Phobius"/>
    </source>
</evidence>
<dbReference type="InterPro" id="IPR007255">
    <property type="entry name" value="COG8"/>
</dbReference>
<feature type="transmembrane region" description="Helical" evidence="12">
    <location>
        <begin position="1014"/>
        <end position="1034"/>
    </location>
</feature>
<dbReference type="GO" id="GO:0015031">
    <property type="term" value="P:protein transport"/>
    <property type="evidence" value="ECO:0007669"/>
    <property type="project" value="UniProtKB-KW"/>
</dbReference>
<accession>A0A8W8KPK1</accession>
<keyword evidence="6" id="KW-0653">Protein transport</keyword>
<dbReference type="PANTHER" id="PTHR21311:SF0">
    <property type="entry name" value="CONSERVED OLIGOMERIC GOLGI COMPLEX SUBUNIT 8"/>
    <property type="match status" value="1"/>
</dbReference>
<feature type="transmembrane region" description="Helical" evidence="12">
    <location>
        <begin position="926"/>
        <end position="950"/>
    </location>
</feature>
<keyword evidence="9 12" id="KW-0472">Membrane</keyword>
<evidence type="ECO:0000313" key="14">
    <source>
        <dbReference type="EnsemblMetazoa" id="G24504.2:cds"/>
    </source>
</evidence>
<feature type="transmembrane region" description="Helical" evidence="12">
    <location>
        <begin position="896"/>
        <end position="914"/>
    </location>
</feature>
<proteinExistence type="inferred from homology"/>
<evidence type="ECO:0000256" key="8">
    <source>
        <dbReference type="ARBA" id="ARBA00023034"/>
    </source>
</evidence>
<keyword evidence="7 12" id="KW-1133">Transmembrane helix</keyword>
<comment type="similarity">
    <text evidence="2">Belongs to the COG8 family.</text>
</comment>
<dbReference type="GO" id="GO:0006891">
    <property type="term" value="P:intra-Golgi vesicle-mediated transport"/>
    <property type="evidence" value="ECO:0007669"/>
    <property type="project" value="TreeGrafter"/>
</dbReference>
<evidence type="ECO:0000256" key="5">
    <source>
        <dbReference type="ARBA" id="ARBA00022692"/>
    </source>
</evidence>
<feature type="compositionally biased region" description="Basic and acidic residues" evidence="11">
    <location>
        <begin position="545"/>
        <end position="566"/>
    </location>
</feature>
<dbReference type="Pfam" id="PF01490">
    <property type="entry name" value="Aa_trans"/>
    <property type="match status" value="1"/>
</dbReference>
<dbReference type="InterPro" id="IPR013057">
    <property type="entry name" value="AA_transpt_TM"/>
</dbReference>
<feature type="transmembrane region" description="Helical" evidence="12">
    <location>
        <begin position="1040"/>
        <end position="1060"/>
    </location>
</feature>
<evidence type="ECO:0000259" key="13">
    <source>
        <dbReference type="Pfam" id="PF01490"/>
    </source>
</evidence>
<dbReference type="Proteomes" id="UP000005408">
    <property type="component" value="Unassembled WGS sequence"/>
</dbReference>
<evidence type="ECO:0000256" key="2">
    <source>
        <dbReference type="ARBA" id="ARBA00006419"/>
    </source>
</evidence>
<dbReference type="GO" id="GO:0017119">
    <property type="term" value="C:Golgi transport complex"/>
    <property type="evidence" value="ECO:0007669"/>
    <property type="project" value="InterPro"/>
</dbReference>
<dbReference type="Pfam" id="PF04124">
    <property type="entry name" value="Dor1"/>
    <property type="match status" value="1"/>
</dbReference>
<evidence type="ECO:0000256" key="3">
    <source>
        <dbReference type="ARBA" id="ARBA00020983"/>
    </source>
</evidence>